<feature type="compositionally biased region" description="Low complexity" evidence="5">
    <location>
        <begin position="124"/>
        <end position="135"/>
    </location>
</feature>
<dbReference type="InterPro" id="IPR042536">
    <property type="entry name" value="TFIIIC_tauA_Sfc1"/>
</dbReference>
<protein>
    <submittedName>
        <fullName evidence="8">Tau 95 subunit of transcription factor TFIIIC</fullName>
    </submittedName>
</protein>
<feature type="region of interest" description="Disordered" evidence="5">
    <location>
        <begin position="570"/>
        <end position="617"/>
    </location>
</feature>
<sequence>MDSMDSMDAANRHGNEDAVEQTAPWLQIPLRAVSVVEHPCLIKNLDKGIVSLGGPVKLSKALRSKLEPQPNADGPDALPKLISVSLRPDDPLAKRLISTPVATNNLLLKVTVPKRTGRKRKRGSSGPFVADADVGGAAGKSQPSQVQHSHADAATLFRSLQDNASRYEVSVAGVIDETHRFRSLPDIQYATSTNSTMLNIRDYVLPLSFSKLKNFNLNTAAGPDFTKDVGPSAEFLQLPVAYNYRFQQNTFVKYKDDNGAVAEVNLHKSLAWSGYSIIKPNAEGVPMGPKSSLPQESDLTPYVQELIRSIRRELEKRPIITRHLLYNTLGWDKRDRLRQAAVYCGYFFETGPWREALIAWGVDPRTDPKYRFYQTVSFLSYKKTGTARHFTRFDQHVRDLAQLSPQELRKQHTFDGVHVSRTGNLFQFCDITDPLIQRILQTEDIRTTPAPTAQGWFHVGTWAKATVILKHKMNTILAGDQPDDSIYERILAWPELWDDKTLFAEYMTEFHSREAVREKRVEHTVMKNVRYAAKNPRYAFERLEAQQGQLPGGEQPQIEEVEEDVEVEEDMSEVPERAEDILNEGGSVEDDSDYEVDDEDEDEEDGELDEGVGGALDEIMDEDADGEWEVDDVPNTFGFGEFYNI</sequence>
<evidence type="ECO:0000313" key="8">
    <source>
        <dbReference type="EMBL" id="KAL1597036.1"/>
    </source>
</evidence>
<dbReference type="PANTHER" id="PTHR13230:SF5">
    <property type="entry name" value="GENERAL TRANSCRIPTION FACTOR 3C POLYPEPTIDE 5"/>
    <property type="match status" value="1"/>
</dbReference>
<dbReference type="PANTHER" id="PTHR13230">
    <property type="entry name" value="GENERAL TRANSCRIPTION FACTOR IIIC, POLYPEPTIDE 5"/>
    <property type="match status" value="1"/>
</dbReference>
<name>A0ABR3QY04_9PLEO</name>
<feature type="domain" description="Transcription factor IIIC subunit Tfc1/Sfc1 triple barrel" evidence="7">
    <location>
        <begin position="35"/>
        <end position="189"/>
    </location>
</feature>
<keyword evidence="2" id="KW-0238">DNA-binding</keyword>
<keyword evidence="3" id="KW-0804">Transcription</keyword>
<comment type="caution">
    <text evidence="8">The sequence shown here is derived from an EMBL/GenBank/DDBJ whole genome shotgun (WGS) entry which is preliminary data.</text>
</comment>
<evidence type="ECO:0000256" key="5">
    <source>
        <dbReference type="SAM" id="MobiDB-lite"/>
    </source>
</evidence>
<dbReference type="EMBL" id="JAKJXO020000013">
    <property type="protein sequence ID" value="KAL1597036.1"/>
    <property type="molecule type" value="Genomic_DNA"/>
</dbReference>
<dbReference type="Gene3D" id="3.30.200.160">
    <property type="entry name" value="TFIIIC, subcomplex tauA, subunit Sfc1, barrel domain"/>
    <property type="match status" value="1"/>
</dbReference>
<proteinExistence type="predicted"/>
<feature type="compositionally biased region" description="Acidic residues" evidence="5">
    <location>
        <begin position="587"/>
        <end position="610"/>
    </location>
</feature>
<dbReference type="Pfam" id="PF17682">
    <property type="entry name" value="Tau95_N"/>
    <property type="match status" value="1"/>
</dbReference>
<evidence type="ECO:0000256" key="3">
    <source>
        <dbReference type="ARBA" id="ARBA00023163"/>
    </source>
</evidence>
<evidence type="ECO:0000259" key="7">
    <source>
        <dbReference type="Pfam" id="PF17682"/>
    </source>
</evidence>
<keyword evidence="4" id="KW-0539">Nucleus</keyword>
<evidence type="ECO:0000256" key="2">
    <source>
        <dbReference type="ARBA" id="ARBA00023125"/>
    </source>
</evidence>
<dbReference type="InterPro" id="IPR041499">
    <property type="entry name" value="Tfc1/Sfc1_N"/>
</dbReference>
<organism evidence="8 9">
    <name type="scientific">Paraconiothyrium brasiliense</name>
    <dbReference type="NCBI Taxonomy" id="300254"/>
    <lineage>
        <taxon>Eukaryota</taxon>
        <taxon>Fungi</taxon>
        <taxon>Dikarya</taxon>
        <taxon>Ascomycota</taxon>
        <taxon>Pezizomycotina</taxon>
        <taxon>Dothideomycetes</taxon>
        <taxon>Pleosporomycetidae</taxon>
        <taxon>Pleosporales</taxon>
        <taxon>Massarineae</taxon>
        <taxon>Didymosphaeriaceae</taxon>
        <taxon>Paraconiothyrium</taxon>
    </lineage>
</organism>
<dbReference type="InterPro" id="IPR019136">
    <property type="entry name" value="TF_IIIC_su-5_HTH"/>
</dbReference>
<evidence type="ECO:0000256" key="4">
    <source>
        <dbReference type="ARBA" id="ARBA00023242"/>
    </source>
</evidence>
<comment type="subcellular location">
    <subcellularLocation>
        <location evidence="1">Nucleus</location>
    </subcellularLocation>
</comment>
<feature type="domain" description="Transcription factor IIIC subunit 5 HTH" evidence="6">
    <location>
        <begin position="231"/>
        <end position="378"/>
    </location>
</feature>
<reference evidence="8 9" key="1">
    <citation type="submission" date="2024-02" db="EMBL/GenBank/DDBJ databases">
        <title>De novo assembly and annotation of 12 fungi associated with fruit tree decline syndrome in Ontario, Canada.</title>
        <authorList>
            <person name="Sulman M."/>
            <person name="Ellouze W."/>
            <person name="Ilyukhin E."/>
        </authorList>
    </citation>
    <scope>NUCLEOTIDE SEQUENCE [LARGE SCALE GENOMIC DNA]</scope>
    <source>
        <strain evidence="8 9">M42-189</strain>
    </source>
</reference>
<accession>A0ABR3QY04</accession>
<evidence type="ECO:0000256" key="1">
    <source>
        <dbReference type="ARBA" id="ARBA00004123"/>
    </source>
</evidence>
<feature type="region of interest" description="Disordered" evidence="5">
    <location>
        <begin position="113"/>
        <end position="150"/>
    </location>
</feature>
<gene>
    <name evidence="8" type="primary">TFC1</name>
    <name evidence="8" type="ORF">SLS60_008618</name>
</gene>
<dbReference type="Pfam" id="PF09734">
    <property type="entry name" value="Tau95"/>
    <property type="match status" value="1"/>
</dbReference>
<evidence type="ECO:0000313" key="9">
    <source>
        <dbReference type="Proteomes" id="UP001521785"/>
    </source>
</evidence>
<keyword evidence="9" id="KW-1185">Reference proteome</keyword>
<dbReference type="InterPro" id="IPR040454">
    <property type="entry name" value="TF_IIIC_Tfc1/Sfc1"/>
</dbReference>
<dbReference type="Proteomes" id="UP001521785">
    <property type="component" value="Unassembled WGS sequence"/>
</dbReference>
<evidence type="ECO:0000259" key="6">
    <source>
        <dbReference type="Pfam" id="PF09734"/>
    </source>
</evidence>